<dbReference type="HOGENOM" id="CLU_2775941_0_0_1"/>
<name>A0A072P948_9EURO</name>
<reference evidence="2 3" key="1">
    <citation type="submission" date="2013-03" db="EMBL/GenBank/DDBJ databases">
        <title>The Genome Sequence of Exophiala aquamarina CBS 119918.</title>
        <authorList>
            <consortium name="The Broad Institute Genomics Platform"/>
            <person name="Cuomo C."/>
            <person name="de Hoog S."/>
            <person name="Gorbushina A."/>
            <person name="Walker B."/>
            <person name="Young S.K."/>
            <person name="Zeng Q."/>
            <person name="Gargeya S."/>
            <person name="Fitzgerald M."/>
            <person name="Haas B."/>
            <person name="Abouelleil A."/>
            <person name="Allen A.W."/>
            <person name="Alvarado L."/>
            <person name="Arachchi H.M."/>
            <person name="Berlin A.M."/>
            <person name="Chapman S.B."/>
            <person name="Gainer-Dewar J."/>
            <person name="Goldberg J."/>
            <person name="Griggs A."/>
            <person name="Gujja S."/>
            <person name="Hansen M."/>
            <person name="Howarth C."/>
            <person name="Imamovic A."/>
            <person name="Ireland A."/>
            <person name="Larimer J."/>
            <person name="McCowan C."/>
            <person name="Murphy C."/>
            <person name="Pearson M."/>
            <person name="Poon T.W."/>
            <person name="Priest M."/>
            <person name="Roberts A."/>
            <person name="Saif S."/>
            <person name="Shea T."/>
            <person name="Sisk P."/>
            <person name="Sykes S."/>
            <person name="Wortman J."/>
            <person name="Nusbaum C."/>
            <person name="Birren B."/>
        </authorList>
    </citation>
    <scope>NUCLEOTIDE SEQUENCE [LARGE SCALE GENOMIC DNA]</scope>
    <source>
        <strain evidence="2 3">CBS 119918</strain>
    </source>
</reference>
<protein>
    <submittedName>
        <fullName evidence="2">Uncharacterized protein</fullName>
    </submittedName>
</protein>
<dbReference type="Proteomes" id="UP000027920">
    <property type="component" value="Unassembled WGS sequence"/>
</dbReference>
<proteinExistence type="predicted"/>
<feature type="region of interest" description="Disordered" evidence="1">
    <location>
        <begin position="1"/>
        <end position="69"/>
    </location>
</feature>
<dbReference type="VEuPathDB" id="FungiDB:A1O9_08524"/>
<dbReference type="EMBL" id="AMGV01000007">
    <property type="protein sequence ID" value="KEF55773.1"/>
    <property type="molecule type" value="Genomic_DNA"/>
</dbReference>
<dbReference type="GeneID" id="25283436"/>
<evidence type="ECO:0000313" key="3">
    <source>
        <dbReference type="Proteomes" id="UP000027920"/>
    </source>
</evidence>
<gene>
    <name evidence="2" type="ORF">A1O9_08524</name>
</gene>
<evidence type="ECO:0000313" key="2">
    <source>
        <dbReference type="EMBL" id="KEF55773.1"/>
    </source>
</evidence>
<feature type="compositionally biased region" description="Polar residues" evidence="1">
    <location>
        <begin position="29"/>
        <end position="42"/>
    </location>
</feature>
<accession>A0A072P948</accession>
<comment type="caution">
    <text evidence="2">The sequence shown here is derived from an EMBL/GenBank/DDBJ whole genome shotgun (WGS) entry which is preliminary data.</text>
</comment>
<sequence>MVWPQPRYNEDLRNHEHDGCRERARANIGPSTKETTSSTSNIKLYLRHQESKLETQSPCDGQRDGRGGG</sequence>
<dbReference type="AlphaFoldDB" id="A0A072P948"/>
<dbReference type="RefSeq" id="XP_013258363.1">
    <property type="nucleotide sequence ID" value="XM_013402909.1"/>
</dbReference>
<organism evidence="2 3">
    <name type="scientific">Exophiala aquamarina CBS 119918</name>
    <dbReference type="NCBI Taxonomy" id="1182545"/>
    <lineage>
        <taxon>Eukaryota</taxon>
        <taxon>Fungi</taxon>
        <taxon>Dikarya</taxon>
        <taxon>Ascomycota</taxon>
        <taxon>Pezizomycotina</taxon>
        <taxon>Eurotiomycetes</taxon>
        <taxon>Chaetothyriomycetidae</taxon>
        <taxon>Chaetothyriales</taxon>
        <taxon>Herpotrichiellaceae</taxon>
        <taxon>Exophiala</taxon>
    </lineage>
</organism>
<feature type="compositionally biased region" description="Basic and acidic residues" evidence="1">
    <location>
        <begin position="8"/>
        <end position="25"/>
    </location>
</feature>
<evidence type="ECO:0000256" key="1">
    <source>
        <dbReference type="SAM" id="MobiDB-lite"/>
    </source>
</evidence>
<keyword evidence="3" id="KW-1185">Reference proteome</keyword>